<dbReference type="Pfam" id="PF13560">
    <property type="entry name" value="HTH_31"/>
    <property type="match status" value="1"/>
</dbReference>
<evidence type="ECO:0000313" key="2">
    <source>
        <dbReference type="EMBL" id="MFC5015477.1"/>
    </source>
</evidence>
<dbReference type="Proteomes" id="UP001595855">
    <property type="component" value="Unassembled WGS sequence"/>
</dbReference>
<proteinExistence type="predicted"/>
<comment type="caution">
    <text evidence="2">The sequence shown here is derived from an EMBL/GenBank/DDBJ whole genome shotgun (WGS) entry which is preliminary data.</text>
</comment>
<keyword evidence="3" id="KW-1185">Reference proteome</keyword>
<reference evidence="3" key="1">
    <citation type="journal article" date="2019" name="Int. J. Syst. Evol. Microbiol.">
        <title>The Global Catalogue of Microorganisms (GCM) 10K type strain sequencing project: providing services to taxonomists for standard genome sequencing and annotation.</title>
        <authorList>
            <consortium name="The Broad Institute Genomics Platform"/>
            <consortium name="The Broad Institute Genome Sequencing Center for Infectious Disease"/>
            <person name="Wu L."/>
            <person name="Ma J."/>
        </authorList>
    </citation>
    <scope>NUCLEOTIDE SEQUENCE [LARGE SCALE GENOMIC DNA]</scope>
    <source>
        <strain evidence="3">CGMCC 4.1542</strain>
    </source>
</reference>
<evidence type="ECO:0000313" key="3">
    <source>
        <dbReference type="Proteomes" id="UP001595855"/>
    </source>
</evidence>
<protein>
    <submittedName>
        <fullName evidence="2">Helix-turn-helix domain-containing protein</fullName>
    </submittedName>
</protein>
<dbReference type="SMART" id="SM00530">
    <property type="entry name" value="HTH_XRE"/>
    <property type="match status" value="1"/>
</dbReference>
<sequence length="94" mass="10733">MTETPNRPLPCLTHIGLVLEQVRRQADIEHAALANKTGVDIEYVTGVLLGSRFPSRRFILRYARACRADIQVLVRVWEDEHERRLPKVGDRADG</sequence>
<evidence type="ECO:0000259" key="1">
    <source>
        <dbReference type="SMART" id="SM00530"/>
    </source>
</evidence>
<accession>A0ABV9WTD8</accession>
<organism evidence="2 3">
    <name type="scientific">Streptomyces lienomycini</name>
    <dbReference type="NCBI Taxonomy" id="284035"/>
    <lineage>
        <taxon>Bacteria</taxon>
        <taxon>Bacillati</taxon>
        <taxon>Actinomycetota</taxon>
        <taxon>Actinomycetes</taxon>
        <taxon>Kitasatosporales</taxon>
        <taxon>Streptomycetaceae</taxon>
        <taxon>Streptomyces</taxon>
    </lineage>
</organism>
<dbReference type="InterPro" id="IPR010982">
    <property type="entry name" value="Lambda_DNA-bd_dom_sf"/>
</dbReference>
<feature type="domain" description="HTH cro/C1-type" evidence="1">
    <location>
        <begin position="18"/>
        <end position="73"/>
    </location>
</feature>
<dbReference type="InterPro" id="IPR001387">
    <property type="entry name" value="Cro/C1-type_HTH"/>
</dbReference>
<dbReference type="SUPFAM" id="SSF47413">
    <property type="entry name" value="lambda repressor-like DNA-binding domains"/>
    <property type="match status" value="1"/>
</dbReference>
<dbReference type="Gene3D" id="1.10.260.40">
    <property type="entry name" value="lambda repressor-like DNA-binding domains"/>
    <property type="match status" value="1"/>
</dbReference>
<dbReference type="CDD" id="cd00093">
    <property type="entry name" value="HTH_XRE"/>
    <property type="match status" value="1"/>
</dbReference>
<gene>
    <name evidence="2" type="ORF">ACFPRC_11380</name>
</gene>
<name>A0ABV9WTD8_9ACTN</name>
<dbReference type="RefSeq" id="WP_271320374.1">
    <property type="nucleotide sequence ID" value="NZ_BAAATN010000020.1"/>
</dbReference>
<dbReference type="EMBL" id="JBHSJO010000001">
    <property type="protein sequence ID" value="MFC5015477.1"/>
    <property type="molecule type" value="Genomic_DNA"/>
</dbReference>